<organism evidence="1 2">
    <name type="scientific">Anisodus tanguticus</name>
    <dbReference type="NCBI Taxonomy" id="243964"/>
    <lineage>
        <taxon>Eukaryota</taxon>
        <taxon>Viridiplantae</taxon>
        <taxon>Streptophyta</taxon>
        <taxon>Embryophyta</taxon>
        <taxon>Tracheophyta</taxon>
        <taxon>Spermatophyta</taxon>
        <taxon>Magnoliopsida</taxon>
        <taxon>eudicotyledons</taxon>
        <taxon>Gunneridae</taxon>
        <taxon>Pentapetalae</taxon>
        <taxon>asterids</taxon>
        <taxon>lamiids</taxon>
        <taxon>Solanales</taxon>
        <taxon>Solanaceae</taxon>
        <taxon>Solanoideae</taxon>
        <taxon>Hyoscyameae</taxon>
        <taxon>Anisodus</taxon>
    </lineage>
</organism>
<sequence length="116" mass="12971">MDGSDGGWMRTNRSFVSLLKEYLKDICGEAPFVSLDRHLKLAKREQKIGQHIITSPIFLLQPLRERIGNLFLDIPDEAPLFGNRRPTSLIGSFLQKGISVQNTSIPGTAAMMLVMD</sequence>
<evidence type="ECO:0000313" key="1">
    <source>
        <dbReference type="EMBL" id="KAK4368581.1"/>
    </source>
</evidence>
<accession>A0AAE1SF50</accession>
<comment type="caution">
    <text evidence="1">The sequence shown here is derived from an EMBL/GenBank/DDBJ whole genome shotgun (WGS) entry which is preliminary data.</text>
</comment>
<name>A0AAE1SF50_9SOLA</name>
<protein>
    <submittedName>
        <fullName evidence="1">Uncharacterized protein</fullName>
    </submittedName>
</protein>
<proteinExistence type="predicted"/>
<keyword evidence="2" id="KW-1185">Reference proteome</keyword>
<reference evidence="1" key="1">
    <citation type="submission" date="2023-12" db="EMBL/GenBank/DDBJ databases">
        <title>Genome assembly of Anisodus tanguticus.</title>
        <authorList>
            <person name="Wang Y.-J."/>
        </authorList>
    </citation>
    <scope>NUCLEOTIDE SEQUENCE</scope>
    <source>
        <strain evidence="1">KB-2021</strain>
        <tissue evidence="1">Leaf</tissue>
    </source>
</reference>
<evidence type="ECO:0000313" key="2">
    <source>
        <dbReference type="Proteomes" id="UP001291623"/>
    </source>
</evidence>
<dbReference type="AlphaFoldDB" id="A0AAE1SF50"/>
<gene>
    <name evidence="1" type="ORF">RND71_012373</name>
</gene>
<dbReference type="EMBL" id="JAVYJV010000006">
    <property type="protein sequence ID" value="KAK4368581.1"/>
    <property type="molecule type" value="Genomic_DNA"/>
</dbReference>
<dbReference type="Proteomes" id="UP001291623">
    <property type="component" value="Unassembled WGS sequence"/>
</dbReference>